<dbReference type="RefSeq" id="WP_116302274.1">
    <property type="nucleotide sequence ID" value="NZ_NFZV01000009.1"/>
</dbReference>
<comment type="caution">
    <text evidence="4">The sequence shown here is derived from an EMBL/GenBank/DDBJ whole genome shotgun (WGS) entry which is preliminary data.</text>
</comment>
<dbReference type="GO" id="GO:0031177">
    <property type="term" value="F:phosphopantetheine binding"/>
    <property type="evidence" value="ECO:0007669"/>
    <property type="project" value="InterPro"/>
</dbReference>
<dbReference type="Gene3D" id="1.10.1200.10">
    <property type="entry name" value="ACP-like"/>
    <property type="match status" value="1"/>
</dbReference>
<dbReference type="PROSITE" id="PS00012">
    <property type="entry name" value="PHOSPHOPANTETHEINE"/>
    <property type="match status" value="1"/>
</dbReference>
<dbReference type="InterPro" id="IPR009081">
    <property type="entry name" value="PP-bd_ACP"/>
</dbReference>
<evidence type="ECO:0000259" key="3">
    <source>
        <dbReference type="PROSITE" id="PS50075"/>
    </source>
</evidence>
<evidence type="ECO:0000256" key="2">
    <source>
        <dbReference type="ARBA" id="ARBA00022553"/>
    </source>
</evidence>
<reference evidence="5" key="1">
    <citation type="submission" date="2017-05" db="EMBL/GenBank/DDBJ databases">
        <authorList>
            <person name="Sharma S."/>
            <person name="Sidhu C."/>
            <person name="Pinnaka A.K."/>
        </authorList>
    </citation>
    <scope>NUCLEOTIDE SEQUENCE [LARGE SCALE GENOMIC DNA]</scope>
    <source>
        <strain evidence="5">AK93</strain>
    </source>
</reference>
<accession>A0A3E0WVU9</accession>
<sequence length="80" mass="8773">MSLDDIIDMVSQAVAAVLDTDPQSLDRERPFHELGIDSVLAVGLSAEFEDTLGVVLDPEIAFEHDTVNKVSHYLHTLVNP</sequence>
<dbReference type="OrthoDB" id="9023404at2"/>
<dbReference type="SMART" id="SM01294">
    <property type="entry name" value="PKS_PP_betabranch"/>
    <property type="match status" value="1"/>
</dbReference>
<keyword evidence="5" id="KW-1185">Reference proteome</keyword>
<feature type="domain" description="Carrier" evidence="3">
    <location>
        <begin position="1"/>
        <end position="78"/>
    </location>
</feature>
<name>A0A3E0WVU9_9GAMM</name>
<proteinExistence type="predicted"/>
<dbReference type="InterPro" id="IPR006162">
    <property type="entry name" value="Ppantetheine_attach_site"/>
</dbReference>
<dbReference type="InterPro" id="IPR020806">
    <property type="entry name" value="PKS_PP-bd"/>
</dbReference>
<dbReference type="SUPFAM" id="SSF47336">
    <property type="entry name" value="ACP-like"/>
    <property type="match status" value="1"/>
</dbReference>
<dbReference type="Proteomes" id="UP000256763">
    <property type="component" value="Unassembled WGS sequence"/>
</dbReference>
<dbReference type="AlphaFoldDB" id="A0A3E0WVU9"/>
<dbReference type="SMART" id="SM00823">
    <property type="entry name" value="PKS_PP"/>
    <property type="match status" value="1"/>
</dbReference>
<dbReference type="Pfam" id="PF00550">
    <property type="entry name" value="PP-binding"/>
    <property type="match status" value="1"/>
</dbReference>
<keyword evidence="2" id="KW-0597">Phosphoprotein</keyword>
<gene>
    <name evidence="4" type="ORF">CAL65_11770</name>
</gene>
<organism evidence="4 5">
    <name type="scientific">Alkalilimnicola ehrlichii</name>
    <dbReference type="NCBI Taxonomy" id="351052"/>
    <lineage>
        <taxon>Bacteria</taxon>
        <taxon>Pseudomonadati</taxon>
        <taxon>Pseudomonadota</taxon>
        <taxon>Gammaproteobacteria</taxon>
        <taxon>Chromatiales</taxon>
        <taxon>Ectothiorhodospiraceae</taxon>
        <taxon>Alkalilimnicola</taxon>
    </lineage>
</organism>
<keyword evidence="1" id="KW-0596">Phosphopantetheine</keyword>
<dbReference type="EMBL" id="NFZW01000010">
    <property type="protein sequence ID" value="RFA36125.1"/>
    <property type="molecule type" value="Genomic_DNA"/>
</dbReference>
<protein>
    <submittedName>
        <fullName evidence="4">Phosphopantetheine-binding protein</fullName>
    </submittedName>
</protein>
<dbReference type="PROSITE" id="PS50075">
    <property type="entry name" value="CARRIER"/>
    <property type="match status" value="1"/>
</dbReference>
<evidence type="ECO:0000313" key="5">
    <source>
        <dbReference type="Proteomes" id="UP000256763"/>
    </source>
</evidence>
<dbReference type="InterPro" id="IPR036736">
    <property type="entry name" value="ACP-like_sf"/>
</dbReference>
<evidence type="ECO:0000256" key="1">
    <source>
        <dbReference type="ARBA" id="ARBA00022450"/>
    </source>
</evidence>
<evidence type="ECO:0000313" key="4">
    <source>
        <dbReference type="EMBL" id="RFA36125.1"/>
    </source>
</evidence>